<gene>
    <name evidence="3" type="ORF">DNTS_012174</name>
</gene>
<evidence type="ECO:0000259" key="2">
    <source>
        <dbReference type="PROSITE" id="PS50835"/>
    </source>
</evidence>
<accession>A0A553QVM0</accession>
<proteinExistence type="predicted"/>
<dbReference type="SMART" id="SM00408">
    <property type="entry name" value="IGc2"/>
    <property type="match status" value="1"/>
</dbReference>
<feature type="transmembrane region" description="Helical" evidence="1">
    <location>
        <begin position="150"/>
        <end position="173"/>
    </location>
</feature>
<feature type="non-terminal residue" evidence="3">
    <location>
        <position position="192"/>
    </location>
</feature>
<evidence type="ECO:0000313" key="3">
    <source>
        <dbReference type="EMBL" id="TRY93798.1"/>
    </source>
</evidence>
<keyword evidence="4" id="KW-1185">Reference proteome</keyword>
<feature type="domain" description="Ig-like" evidence="2">
    <location>
        <begin position="54"/>
        <end position="126"/>
    </location>
</feature>
<dbReference type="STRING" id="623744.A0A553QVM0"/>
<dbReference type="CDD" id="cd00099">
    <property type="entry name" value="IgV"/>
    <property type="match status" value="1"/>
</dbReference>
<feature type="non-terminal residue" evidence="3">
    <location>
        <position position="1"/>
    </location>
</feature>
<dbReference type="EMBL" id="SRMA01025496">
    <property type="protein sequence ID" value="TRY93798.1"/>
    <property type="molecule type" value="Genomic_DNA"/>
</dbReference>
<protein>
    <recommendedName>
        <fullName evidence="2">Ig-like domain-containing protein</fullName>
    </recommendedName>
</protein>
<dbReference type="InterPro" id="IPR003598">
    <property type="entry name" value="Ig_sub2"/>
</dbReference>
<evidence type="ECO:0000256" key="1">
    <source>
        <dbReference type="SAM" id="Phobius"/>
    </source>
</evidence>
<dbReference type="Gene3D" id="2.60.40.10">
    <property type="entry name" value="Immunoglobulins"/>
    <property type="match status" value="1"/>
</dbReference>
<sequence>GFLIVSVCCQRCLTDGCIEELHLNQNMKIFLLHIHLWMWYHTAECLTNKSVALGDNVTLSCELDNKDIAWYIQKCPDPPERILRTFDATGNAQYSNITLKQKYSVETNSRLLIKNITFDDLGVYYCLKINEPAFSSGIKIYINDVLQQQYPWPIVTTCVLLSVFLALTLLALLKRIIGGRSGDDAQSSAVEF</sequence>
<dbReference type="AlphaFoldDB" id="A0A553QVM0"/>
<dbReference type="InterPro" id="IPR013106">
    <property type="entry name" value="Ig_V-set"/>
</dbReference>
<dbReference type="OrthoDB" id="8939957at2759"/>
<dbReference type="InterPro" id="IPR036179">
    <property type="entry name" value="Ig-like_dom_sf"/>
</dbReference>
<keyword evidence="1" id="KW-0812">Transmembrane</keyword>
<dbReference type="Pfam" id="PF07686">
    <property type="entry name" value="V-set"/>
    <property type="match status" value="1"/>
</dbReference>
<dbReference type="SMART" id="SM00409">
    <property type="entry name" value="IG"/>
    <property type="match status" value="1"/>
</dbReference>
<reference evidence="3 4" key="1">
    <citation type="journal article" date="2019" name="Sci. Data">
        <title>Hybrid genome assembly and annotation of Danionella translucida.</title>
        <authorList>
            <person name="Kadobianskyi M."/>
            <person name="Schulze L."/>
            <person name="Schuelke M."/>
            <person name="Judkewitz B."/>
        </authorList>
    </citation>
    <scope>NUCLEOTIDE SEQUENCE [LARGE SCALE GENOMIC DNA]</scope>
    <source>
        <strain evidence="3 4">Bolton</strain>
    </source>
</reference>
<evidence type="ECO:0000313" key="4">
    <source>
        <dbReference type="Proteomes" id="UP000316079"/>
    </source>
</evidence>
<dbReference type="SUPFAM" id="SSF48726">
    <property type="entry name" value="Immunoglobulin"/>
    <property type="match status" value="1"/>
</dbReference>
<organism evidence="3 4">
    <name type="scientific">Danionella cerebrum</name>
    <dbReference type="NCBI Taxonomy" id="2873325"/>
    <lineage>
        <taxon>Eukaryota</taxon>
        <taxon>Metazoa</taxon>
        <taxon>Chordata</taxon>
        <taxon>Craniata</taxon>
        <taxon>Vertebrata</taxon>
        <taxon>Euteleostomi</taxon>
        <taxon>Actinopterygii</taxon>
        <taxon>Neopterygii</taxon>
        <taxon>Teleostei</taxon>
        <taxon>Ostariophysi</taxon>
        <taxon>Cypriniformes</taxon>
        <taxon>Danionidae</taxon>
        <taxon>Danioninae</taxon>
        <taxon>Danionella</taxon>
    </lineage>
</organism>
<dbReference type="InterPro" id="IPR007110">
    <property type="entry name" value="Ig-like_dom"/>
</dbReference>
<keyword evidence="1" id="KW-0472">Membrane</keyword>
<dbReference type="InterPro" id="IPR003599">
    <property type="entry name" value="Ig_sub"/>
</dbReference>
<dbReference type="PROSITE" id="PS50835">
    <property type="entry name" value="IG_LIKE"/>
    <property type="match status" value="1"/>
</dbReference>
<dbReference type="Proteomes" id="UP000316079">
    <property type="component" value="Unassembled WGS sequence"/>
</dbReference>
<comment type="caution">
    <text evidence="3">The sequence shown here is derived from an EMBL/GenBank/DDBJ whole genome shotgun (WGS) entry which is preliminary data.</text>
</comment>
<name>A0A553QVM0_9TELE</name>
<keyword evidence="1" id="KW-1133">Transmembrane helix</keyword>
<dbReference type="InterPro" id="IPR013783">
    <property type="entry name" value="Ig-like_fold"/>
</dbReference>